<dbReference type="OrthoDB" id="6342757at2759"/>
<feature type="domain" description="Integrase zinc-binding" evidence="2">
    <location>
        <begin position="29"/>
        <end position="77"/>
    </location>
</feature>
<dbReference type="InterPro" id="IPR050951">
    <property type="entry name" value="Retrovirus_Pol_polyprotein"/>
</dbReference>
<proteinExistence type="predicted"/>
<dbReference type="EC" id="2.7.7.49" evidence="1"/>
<feature type="non-terminal residue" evidence="3">
    <location>
        <position position="1"/>
    </location>
</feature>
<name>A0A0K2UJM3_LEPSM</name>
<dbReference type="Pfam" id="PF17921">
    <property type="entry name" value="Integrase_H2C2"/>
    <property type="match status" value="1"/>
</dbReference>
<evidence type="ECO:0000256" key="1">
    <source>
        <dbReference type="ARBA" id="ARBA00012493"/>
    </source>
</evidence>
<dbReference type="AlphaFoldDB" id="A0A0K2UJM3"/>
<dbReference type="Gene3D" id="1.10.340.70">
    <property type="match status" value="1"/>
</dbReference>
<evidence type="ECO:0000259" key="2">
    <source>
        <dbReference type="Pfam" id="PF17921"/>
    </source>
</evidence>
<accession>A0A0K2UJM3</accession>
<dbReference type="GO" id="GO:0003964">
    <property type="term" value="F:RNA-directed DNA polymerase activity"/>
    <property type="evidence" value="ECO:0007669"/>
    <property type="project" value="UniProtKB-EC"/>
</dbReference>
<evidence type="ECO:0000313" key="3">
    <source>
        <dbReference type="EMBL" id="CDW38433.1"/>
    </source>
</evidence>
<dbReference type="PANTHER" id="PTHR37984:SF5">
    <property type="entry name" value="PROTEIN NYNRIN-LIKE"/>
    <property type="match status" value="1"/>
</dbReference>
<reference evidence="3" key="1">
    <citation type="submission" date="2014-05" db="EMBL/GenBank/DDBJ databases">
        <authorList>
            <person name="Chronopoulou M."/>
        </authorList>
    </citation>
    <scope>NUCLEOTIDE SEQUENCE</scope>
    <source>
        <tissue evidence="3">Whole organism</tissue>
    </source>
</reference>
<organism evidence="3">
    <name type="scientific">Lepeophtheirus salmonis</name>
    <name type="common">Salmon louse</name>
    <name type="synonym">Caligus salmonis</name>
    <dbReference type="NCBI Taxonomy" id="72036"/>
    <lineage>
        <taxon>Eukaryota</taxon>
        <taxon>Metazoa</taxon>
        <taxon>Ecdysozoa</taxon>
        <taxon>Arthropoda</taxon>
        <taxon>Crustacea</taxon>
        <taxon>Multicrustacea</taxon>
        <taxon>Hexanauplia</taxon>
        <taxon>Copepoda</taxon>
        <taxon>Siphonostomatoida</taxon>
        <taxon>Caligidae</taxon>
        <taxon>Lepeophtheirus</taxon>
    </lineage>
</organism>
<dbReference type="PANTHER" id="PTHR37984">
    <property type="entry name" value="PROTEIN CBG26694"/>
    <property type="match status" value="1"/>
</dbReference>
<protein>
    <recommendedName>
        <fullName evidence="1">RNA-directed DNA polymerase</fullName>
        <ecNumber evidence="1">2.7.7.49</ecNumber>
    </recommendedName>
</protein>
<dbReference type="EMBL" id="HACA01021072">
    <property type="protein sequence ID" value="CDW38433.1"/>
    <property type="molecule type" value="Transcribed_RNA"/>
</dbReference>
<sequence>EELKFYWNLRESQLVYEGLIIVNNKRIVIPTAAWKEIMENLHVSHCCIVQRTREINYWPGIDMDIEDVVRKCKECQKLLPSLLMETSYYLVY</sequence>
<dbReference type="InterPro" id="IPR041588">
    <property type="entry name" value="Integrase_H2C2"/>
</dbReference>